<evidence type="ECO:0000313" key="2">
    <source>
        <dbReference type="Proteomes" id="UP000270190"/>
    </source>
</evidence>
<dbReference type="EMBL" id="OUNC01000001">
    <property type="protein sequence ID" value="SPP25811.1"/>
    <property type="molecule type" value="Genomic_DNA"/>
</dbReference>
<dbReference type="GeneID" id="66538459"/>
<gene>
    <name evidence="1" type="ORF">BTBSAS_10147</name>
</gene>
<reference evidence="2" key="1">
    <citation type="submission" date="2018-04" db="EMBL/GenBank/DDBJ databases">
        <authorList>
            <person name="Illikoud N."/>
        </authorList>
    </citation>
    <scope>NUCLEOTIDE SEQUENCE [LARGE SCALE GENOMIC DNA]</scope>
</reference>
<sequence>MGMPFRVALTIAGLILTVYSSYLIVVAVAASNDVDLHAPVKYEAIEK</sequence>
<name>A0A2X0RM25_BROTH</name>
<dbReference type="RefSeq" id="WP_154657726.1">
    <property type="nucleotide sequence ID" value="NZ_CBCPHX010000002.1"/>
</dbReference>
<protein>
    <submittedName>
        <fullName evidence="1">Uncharacterized protein</fullName>
    </submittedName>
</protein>
<evidence type="ECO:0000313" key="1">
    <source>
        <dbReference type="EMBL" id="SPP25811.1"/>
    </source>
</evidence>
<dbReference type="OrthoDB" id="9908356at2"/>
<dbReference type="Proteomes" id="UP000270190">
    <property type="component" value="Unassembled WGS sequence"/>
</dbReference>
<accession>A0A2X0RM25</accession>
<organism evidence="1 2">
    <name type="scientific">Brochothrix thermosphacta</name>
    <name type="common">Microbacterium thermosphactum</name>
    <dbReference type="NCBI Taxonomy" id="2756"/>
    <lineage>
        <taxon>Bacteria</taxon>
        <taxon>Bacillati</taxon>
        <taxon>Bacillota</taxon>
        <taxon>Bacilli</taxon>
        <taxon>Bacillales</taxon>
        <taxon>Listeriaceae</taxon>
        <taxon>Brochothrix</taxon>
    </lineage>
</organism>
<proteinExistence type="predicted"/>
<dbReference type="AlphaFoldDB" id="A0A2X0RM25"/>